<evidence type="ECO:0000313" key="3">
    <source>
        <dbReference type="Proteomes" id="UP000469523"/>
    </source>
</evidence>
<dbReference type="EMBL" id="VUNQ01000006">
    <property type="protein sequence ID" value="MSU00719.1"/>
    <property type="molecule type" value="Genomic_DNA"/>
</dbReference>
<protein>
    <submittedName>
        <fullName evidence="2">DUF4430 domain-containing protein</fullName>
    </submittedName>
</protein>
<reference evidence="2 3" key="1">
    <citation type="submission" date="2019-09" db="EMBL/GenBank/DDBJ databases">
        <title>In-depth cultivation of the pig gut microbiome towards novel bacterial diversity and tailored functional studies.</title>
        <authorList>
            <person name="Wylensek D."/>
            <person name="Hitch T.C.A."/>
            <person name="Clavel T."/>
        </authorList>
    </citation>
    <scope>NUCLEOTIDE SEQUENCE [LARGE SCALE GENOMIC DNA]</scope>
    <source>
        <strain evidence="2 3">WCA3-693-APC-4?</strain>
    </source>
</reference>
<dbReference type="AlphaFoldDB" id="A0A6N7XFF4"/>
<evidence type="ECO:0000256" key="1">
    <source>
        <dbReference type="SAM" id="SignalP"/>
    </source>
</evidence>
<organism evidence="2 3">
    <name type="scientific">Tissierella pigra</name>
    <dbReference type="NCBI Taxonomy" id="2607614"/>
    <lineage>
        <taxon>Bacteria</taxon>
        <taxon>Bacillati</taxon>
        <taxon>Bacillota</taxon>
        <taxon>Tissierellia</taxon>
        <taxon>Tissierellales</taxon>
        <taxon>Tissierellaceae</taxon>
        <taxon>Tissierella</taxon>
    </lineage>
</organism>
<dbReference type="RefSeq" id="WP_154439144.1">
    <property type="nucleotide sequence ID" value="NZ_VUNQ01000006.1"/>
</dbReference>
<sequence length="306" mass="32965">MFKKFNNKKIFSLLLALVLVLGMSVSSFAATLTDDGILVVKAIEGSNEYTAEMKFVDVGGVTRYTGYIEFSNSSSVDLSDVEIVATIAGSYTLEVDGTPYTPNMSVDFSEGYVDFVLKSGSTVYRTYQMNANIQGTSVLIFVTIDLENANDWLDGTYTSPNTGGYVAPTAAAYPAAAARVQNAVTGLESGSLFIPVTAEVGESAMDVFQKAVDGTNLNVIGINSGYVSEIGRGADPTLPDLLFQKTEGEPDFPSWDWEKDRTGWIYLINGEVANIGASQYIITASDSTLTWGYTFDWGIDLGGPEW</sequence>
<keyword evidence="1" id="KW-0732">Signal</keyword>
<dbReference type="Proteomes" id="UP000469523">
    <property type="component" value="Unassembled WGS sequence"/>
</dbReference>
<feature type="signal peptide" evidence="1">
    <location>
        <begin position="1"/>
        <end position="29"/>
    </location>
</feature>
<comment type="caution">
    <text evidence="2">The sequence shown here is derived from an EMBL/GenBank/DDBJ whole genome shotgun (WGS) entry which is preliminary data.</text>
</comment>
<feature type="chain" id="PRO_5026855798" evidence="1">
    <location>
        <begin position="30"/>
        <end position="306"/>
    </location>
</feature>
<evidence type="ECO:0000313" key="2">
    <source>
        <dbReference type="EMBL" id="MSU00719.1"/>
    </source>
</evidence>
<keyword evidence="3" id="KW-1185">Reference proteome</keyword>
<gene>
    <name evidence="2" type="ORF">FYJ83_04455</name>
</gene>
<accession>A0A6N7XFF4</accession>
<name>A0A6N7XFF4_9FIRM</name>
<proteinExistence type="predicted"/>